<dbReference type="SUPFAM" id="SSF103473">
    <property type="entry name" value="MFS general substrate transporter"/>
    <property type="match status" value="1"/>
</dbReference>
<evidence type="ECO:0000256" key="3">
    <source>
        <dbReference type="ARBA" id="ARBA00022692"/>
    </source>
</evidence>
<feature type="transmembrane region" description="Helical" evidence="6">
    <location>
        <begin position="32"/>
        <end position="51"/>
    </location>
</feature>
<evidence type="ECO:0000256" key="1">
    <source>
        <dbReference type="ARBA" id="ARBA00004651"/>
    </source>
</evidence>
<evidence type="ECO:0000313" key="8">
    <source>
        <dbReference type="EMBL" id="OMD41243.1"/>
    </source>
</evidence>
<dbReference type="InterPro" id="IPR036259">
    <property type="entry name" value="MFS_trans_sf"/>
</dbReference>
<keyword evidence="4 6" id="KW-1133">Transmembrane helix</keyword>
<dbReference type="Gene3D" id="1.20.1250.20">
    <property type="entry name" value="MFS general substrate transporter like domains"/>
    <property type="match status" value="2"/>
</dbReference>
<dbReference type="CDD" id="cd17313">
    <property type="entry name" value="MFS_SLC45_SUC"/>
    <property type="match status" value="1"/>
</dbReference>
<dbReference type="InterPro" id="IPR011701">
    <property type="entry name" value="MFS"/>
</dbReference>
<feature type="transmembrane region" description="Helical" evidence="6">
    <location>
        <begin position="356"/>
        <end position="377"/>
    </location>
</feature>
<organism evidence="8 9">
    <name type="scientific">Paenibacillus borealis</name>
    <dbReference type="NCBI Taxonomy" id="160799"/>
    <lineage>
        <taxon>Bacteria</taxon>
        <taxon>Bacillati</taxon>
        <taxon>Bacillota</taxon>
        <taxon>Bacilli</taxon>
        <taxon>Bacillales</taxon>
        <taxon>Paenibacillaceae</taxon>
        <taxon>Paenibacillus</taxon>
    </lineage>
</organism>
<keyword evidence="2" id="KW-0813">Transport</keyword>
<feature type="transmembrane region" description="Helical" evidence="6">
    <location>
        <begin position="161"/>
        <end position="181"/>
    </location>
</feature>
<feature type="transmembrane region" description="Helical" evidence="6">
    <location>
        <begin position="320"/>
        <end position="344"/>
    </location>
</feature>
<feature type="transmembrane region" description="Helical" evidence="6">
    <location>
        <begin position="72"/>
        <end position="89"/>
    </location>
</feature>
<feature type="domain" description="Major facilitator superfamily (MFS) profile" evidence="7">
    <location>
        <begin position="3"/>
        <end position="408"/>
    </location>
</feature>
<dbReference type="PROSITE" id="PS50850">
    <property type="entry name" value="MFS"/>
    <property type="match status" value="1"/>
</dbReference>
<reference evidence="8 9" key="1">
    <citation type="submission" date="2016-10" db="EMBL/GenBank/DDBJ databases">
        <title>Paenibacillus species isolates.</title>
        <authorList>
            <person name="Beno S.M."/>
        </authorList>
    </citation>
    <scope>NUCLEOTIDE SEQUENCE [LARGE SCALE GENOMIC DNA]</scope>
    <source>
        <strain evidence="8 9">FSL H7-0744</strain>
    </source>
</reference>
<evidence type="ECO:0000256" key="6">
    <source>
        <dbReference type="SAM" id="Phobius"/>
    </source>
</evidence>
<sequence>MKKVWLLGFGFFSISITWSLYNAFVPFFLEKYVHSVALISFMMTIDNYFALFLQPWIGNRSDRTVSRYGRRMPYLLIGMPLAAVLTMLIPFHTGLFTLLLFMMLMNLAMSLYRSPTVALMPDITPDKQRTKANGLINFMGGIGSILAFGVGSFLYKASPALPFIVAGLITLLCLFIVSQFIKEERDGVNKEAGLGSEEVTGLSGDSQRSGNIPRVKPTRISLKKQLDRTTVWLLAAIFFWFVAYQGVETLFTLYGKHHLGLSEQAASFSLTFFSLAFVVFAIPSGWLGGRFGKKKMIVTGVCGLTAVFALVGFAENLLVLRILLLVGGMFWACININSYPYVVATGTEESIGTRTGMYYLVSSLAAITSPPLLGLMIDLTDYSILFYAAAVSMAIALLCLFLMKGRSKLN</sequence>
<dbReference type="Pfam" id="PF07690">
    <property type="entry name" value="MFS_1"/>
    <property type="match status" value="1"/>
</dbReference>
<dbReference type="InterPro" id="IPR020846">
    <property type="entry name" value="MFS_dom"/>
</dbReference>
<protein>
    <submittedName>
        <fullName evidence="8">MFS transporter</fullName>
    </submittedName>
</protein>
<dbReference type="RefSeq" id="WP_076113676.1">
    <property type="nucleotide sequence ID" value="NZ_MPTB01000047.1"/>
</dbReference>
<keyword evidence="5 6" id="KW-0472">Membrane</keyword>
<comment type="caution">
    <text evidence="8">The sequence shown here is derived from an EMBL/GenBank/DDBJ whole genome shotgun (WGS) entry which is preliminary data.</text>
</comment>
<feature type="transmembrane region" description="Helical" evidence="6">
    <location>
        <begin position="383"/>
        <end position="403"/>
    </location>
</feature>
<name>A0ABX3H0E3_PAEBO</name>
<evidence type="ECO:0000256" key="5">
    <source>
        <dbReference type="ARBA" id="ARBA00023136"/>
    </source>
</evidence>
<dbReference type="EMBL" id="MPTB01000047">
    <property type="protein sequence ID" value="OMD41243.1"/>
    <property type="molecule type" value="Genomic_DNA"/>
</dbReference>
<keyword evidence="3 6" id="KW-0812">Transmembrane</keyword>
<evidence type="ECO:0000313" key="9">
    <source>
        <dbReference type="Proteomes" id="UP000187412"/>
    </source>
</evidence>
<gene>
    <name evidence="8" type="ORF">BSK56_27675</name>
</gene>
<evidence type="ECO:0000259" key="7">
    <source>
        <dbReference type="PROSITE" id="PS50850"/>
    </source>
</evidence>
<accession>A0ABX3H0E3</accession>
<feature type="transmembrane region" description="Helical" evidence="6">
    <location>
        <begin position="135"/>
        <end position="155"/>
    </location>
</feature>
<keyword evidence="9" id="KW-1185">Reference proteome</keyword>
<comment type="subcellular location">
    <subcellularLocation>
        <location evidence="1">Cell membrane</location>
        <topology evidence="1">Multi-pass membrane protein</topology>
    </subcellularLocation>
</comment>
<dbReference type="Proteomes" id="UP000187412">
    <property type="component" value="Unassembled WGS sequence"/>
</dbReference>
<feature type="transmembrane region" description="Helical" evidence="6">
    <location>
        <begin position="95"/>
        <end position="114"/>
    </location>
</feature>
<proteinExistence type="predicted"/>
<feature type="transmembrane region" description="Helical" evidence="6">
    <location>
        <begin position="267"/>
        <end position="289"/>
    </location>
</feature>
<evidence type="ECO:0000256" key="4">
    <source>
        <dbReference type="ARBA" id="ARBA00022989"/>
    </source>
</evidence>
<feature type="transmembrane region" description="Helical" evidence="6">
    <location>
        <begin position="229"/>
        <end position="247"/>
    </location>
</feature>
<feature type="transmembrane region" description="Helical" evidence="6">
    <location>
        <begin position="296"/>
        <end position="314"/>
    </location>
</feature>
<dbReference type="PANTHER" id="PTHR23528:SF1">
    <property type="entry name" value="MAJOR FACILITATOR SUPERFAMILY (MFS) PROFILE DOMAIN-CONTAINING PROTEIN"/>
    <property type="match status" value="1"/>
</dbReference>
<dbReference type="PANTHER" id="PTHR23528">
    <property type="match status" value="1"/>
</dbReference>
<evidence type="ECO:0000256" key="2">
    <source>
        <dbReference type="ARBA" id="ARBA00022448"/>
    </source>
</evidence>